<dbReference type="Pfam" id="PF01385">
    <property type="entry name" value="OrfB_IS605"/>
    <property type="match status" value="1"/>
</dbReference>
<comment type="caution">
    <text evidence="3">The sequence shown here is derived from an EMBL/GenBank/DDBJ whole genome shotgun (WGS) entry which is preliminary data.</text>
</comment>
<protein>
    <submittedName>
        <fullName evidence="3">Transposase</fullName>
    </submittedName>
</protein>
<evidence type="ECO:0000313" key="3">
    <source>
        <dbReference type="EMBL" id="EQD51124.1"/>
    </source>
</evidence>
<organism evidence="3">
    <name type="scientific">mine drainage metagenome</name>
    <dbReference type="NCBI Taxonomy" id="410659"/>
    <lineage>
        <taxon>unclassified sequences</taxon>
        <taxon>metagenomes</taxon>
        <taxon>ecological metagenomes</taxon>
    </lineage>
</organism>
<reference evidence="3" key="2">
    <citation type="journal article" date="2014" name="ISME J.">
        <title>Microbial stratification in low pH oxic and suboxic macroscopic growths along an acid mine drainage.</title>
        <authorList>
            <person name="Mendez-Garcia C."/>
            <person name="Mesa V."/>
            <person name="Sprenger R.R."/>
            <person name="Richter M."/>
            <person name="Diez M.S."/>
            <person name="Solano J."/>
            <person name="Bargiela R."/>
            <person name="Golyshina O.V."/>
            <person name="Manteca A."/>
            <person name="Ramos J.L."/>
            <person name="Gallego J.R."/>
            <person name="Llorente I."/>
            <person name="Martins Dos Santos V.A."/>
            <person name="Jensen O.N."/>
            <person name="Pelaez A.I."/>
            <person name="Sanchez J."/>
            <person name="Ferrer M."/>
        </authorList>
    </citation>
    <scope>NUCLEOTIDE SEQUENCE</scope>
</reference>
<dbReference type="EMBL" id="AUZX01009643">
    <property type="protein sequence ID" value="EQD51124.1"/>
    <property type="molecule type" value="Genomic_DNA"/>
</dbReference>
<feature type="domain" description="Probable transposase IS891/IS1136/IS1341" evidence="2">
    <location>
        <begin position="19"/>
        <end position="99"/>
    </location>
</feature>
<evidence type="ECO:0000256" key="1">
    <source>
        <dbReference type="SAM" id="MobiDB-lite"/>
    </source>
</evidence>
<dbReference type="InterPro" id="IPR001959">
    <property type="entry name" value="Transposase"/>
</dbReference>
<feature type="non-terminal residue" evidence="3">
    <location>
        <position position="99"/>
    </location>
</feature>
<sequence>MGKAEPKEEDTIAWLRMFTEEELRSKTVGFDRGVVTPVMASDGGRIDFSSIQKSRMEKKERSRRRWQRTLSRQQKGSQNRKKTRQRLARTFEYTKDVRK</sequence>
<dbReference type="AlphaFoldDB" id="T1BDJ3"/>
<proteinExistence type="predicted"/>
<gene>
    <name evidence="3" type="ORF">B1A_13189</name>
</gene>
<feature type="compositionally biased region" description="Basic residues" evidence="1">
    <location>
        <begin position="78"/>
        <end position="87"/>
    </location>
</feature>
<evidence type="ECO:0000259" key="2">
    <source>
        <dbReference type="Pfam" id="PF01385"/>
    </source>
</evidence>
<accession>T1BDJ3</accession>
<feature type="region of interest" description="Disordered" evidence="1">
    <location>
        <begin position="39"/>
        <end position="99"/>
    </location>
</feature>
<reference evidence="3" key="1">
    <citation type="submission" date="2013-08" db="EMBL/GenBank/DDBJ databases">
        <authorList>
            <person name="Mendez C."/>
            <person name="Richter M."/>
            <person name="Ferrer M."/>
            <person name="Sanchez J."/>
        </authorList>
    </citation>
    <scope>NUCLEOTIDE SEQUENCE</scope>
</reference>
<name>T1BDJ3_9ZZZZ</name>